<protein>
    <submittedName>
        <fullName evidence="1">Uncharacterized protein</fullName>
    </submittedName>
</protein>
<comment type="caution">
    <text evidence="1">The sequence shown here is derived from an EMBL/GenBank/DDBJ whole genome shotgun (WGS) entry which is preliminary data.</text>
</comment>
<dbReference type="EMBL" id="AVOT02112618">
    <property type="protein sequence ID" value="MBW0582491.1"/>
    <property type="molecule type" value="Genomic_DNA"/>
</dbReference>
<dbReference type="AlphaFoldDB" id="A0A9Q3KLU4"/>
<keyword evidence="2" id="KW-1185">Reference proteome</keyword>
<sequence>MTFPACSSRVLIVRQPHALICTPRRVIHRQLLNAWKTFYFQSSNRLFSWLGGQLDCRCSPAWAWKPEANQGGFASARPMIAELWRLACCQKMPWAGGLFCWSFIHAGGKDSDANLRGLVPTSNAIGLNVYVAHDSRPVPPLIMPQIPPWKPSRRQSAKHLMENQRHVWWHATKNISPTHTQTSPQ</sequence>
<evidence type="ECO:0000313" key="1">
    <source>
        <dbReference type="EMBL" id="MBW0582491.1"/>
    </source>
</evidence>
<dbReference type="Proteomes" id="UP000765509">
    <property type="component" value="Unassembled WGS sequence"/>
</dbReference>
<gene>
    <name evidence="1" type="ORF">O181_122206</name>
</gene>
<accession>A0A9Q3KLU4</accession>
<organism evidence="1 2">
    <name type="scientific">Austropuccinia psidii MF-1</name>
    <dbReference type="NCBI Taxonomy" id="1389203"/>
    <lineage>
        <taxon>Eukaryota</taxon>
        <taxon>Fungi</taxon>
        <taxon>Dikarya</taxon>
        <taxon>Basidiomycota</taxon>
        <taxon>Pucciniomycotina</taxon>
        <taxon>Pucciniomycetes</taxon>
        <taxon>Pucciniales</taxon>
        <taxon>Sphaerophragmiaceae</taxon>
        <taxon>Austropuccinia</taxon>
    </lineage>
</organism>
<name>A0A9Q3KLU4_9BASI</name>
<reference evidence="1" key="1">
    <citation type="submission" date="2021-03" db="EMBL/GenBank/DDBJ databases">
        <title>Draft genome sequence of rust myrtle Austropuccinia psidii MF-1, a brazilian biotype.</title>
        <authorList>
            <person name="Quecine M.C."/>
            <person name="Pachon D.M.R."/>
            <person name="Bonatelli M.L."/>
            <person name="Correr F.H."/>
            <person name="Franceschini L.M."/>
            <person name="Leite T.F."/>
            <person name="Margarido G.R.A."/>
            <person name="Almeida C.A."/>
            <person name="Ferrarezi J.A."/>
            <person name="Labate C.A."/>
        </authorList>
    </citation>
    <scope>NUCLEOTIDE SEQUENCE</scope>
    <source>
        <strain evidence="1">MF-1</strain>
    </source>
</reference>
<evidence type="ECO:0000313" key="2">
    <source>
        <dbReference type="Proteomes" id="UP000765509"/>
    </source>
</evidence>
<proteinExistence type="predicted"/>